<comment type="caution">
    <text evidence="2">The sequence shown here is derived from an EMBL/GenBank/DDBJ whole genome shotgun (WGS) entry which is preliminary data.</text>
</comment>
<sequence length="192" mass="22032">MLTKATMYISSKDITSSMPQDLSKVSLLAPVCLLEMQESGDESLFGPAYRPSQPNVKWQETEDEETEHDLPTYVEGNFSFTDRGRQSTQEYETFQEHYPYVEPEEEQLCVQDHSVTIPVSLVTDLRMMISDYYRRFPDTHAPAHQSPLTQDVQGQHLLQRILPQDRKETDLFCQVLLLGTAVSDDDQQPEEG</sequence>
<dbReference type="EMBL" id="JANPWB010000012">
    <property type="protein sequence ID" value="KAJ1112402.1"/>
    <property type="molecule type" value="Genomic_DNA"/>
</dbReference>
<gene>
    <name evidence="2" type="ORF">NDU88_000666</name>
</gene>
<evidence type="ECO:0000313" key="2">
    <source>
        <dbReference type="EMBL" id="KAJ1112402.1"/>
    </source>
</evidence>
<protein>
    <submittedName>
        <fullName evidence="2">Uncharacterized protein</fullName>
    </submittedName>
</protein>
<reference evidence="2" key="1">
    <citation type="journal article" date="2022" name="bioRxiv">
        <title>Sequencing and chromosome-scale assembly of the giantPleurodeles waltlgenome.</title>
        <authorList>
            <person name="Brown T."/>
            <person name="Elewa A."/>
            <person name="Iarovenko S."/>
            <person name="Subramanian E."/>
            <person name="Araus A.J."/>
            <person name="Petzold A."/>
            <person name="Susuki M."/>
            <person name="Suzuki K.-i.T."/>
            <person name="Hayashi T."/>
            <person name="Toyoda A."/>
            <person name="Oliveira C."/>
            <person name="Osipova E."/>
            <person name="Leigh N.D."/>
            <person name="Simon A."/>
            <person name="Yun M.H."/>
        </authorList>
    </citation>
    <scope>NUCLEOTIDE SEQUENCE</scope>
    <source>
        <strain evidence="2">20211129_DDA</strain>
        <tissue evidence="2">Liver</tissue>
    </source>
</reference>
<name>A0AAV7NB46_PLEWA</name>
<organism evidence="2 3">
    <name type="scientific">Pleurodeles waltl</name>
    <name type="common">Iberian ribbed newt</name>
    <dbReference type="NCBI Taxonomy" id="8319"/>
    <lineage>
        <taxon>Eukaryota</taxon>
        <taxon>Metazoa</taxon>
        <taxon>Chordata</taxon>
        <taxon>Craniata</taxon>
        <taxon>Vertebrata</taxon>
        <taxon>Euteleostomi</taxon>
        <taxon>Amphibia</taxon>
        <taxon>Batrachia</taxon>
        <taxon>Caudata</taxon>
        <taxon>Salamandroidea</taxon>
        <taxon>Salamandridae</taxon>
        <taxon>Pleurodelinae</taxon>
        <taxon>Pleurodeles</taxon>
    </lineage>
</organism>
<evidence type="ECO:0000256" key="1">
    <source>
        <dbReference type="SAM" id="MobiDB-lite"/>
    </source>
</evidence>
<keyword evidence="3" id="KW-1185">Reference proteome</keyword>
<accession>A0AAV7NB46</accession>
<dbReference type="AlphaFoldDB" id="A0AAV7NB46"/>
<dbReference type="Proteomes" id="UP001066276">
    <property type="component" value="Chromosome 8"/>
</dbReference>
<proteinExistence type="predicted"/>
<evidence type="ECO:0000313" key="3">
    <source>
        <dbReference type="Proteomes" id="UP001066276"/>
    </source>
</evidence>
<feature type="region of interest" description="Disordered" evidence="1">
    <location>
        <begin position="43"/>
        <end position="67"/>
    </location>
</feature>